<accession>A0ABU7I404</accession>
<keyword evidence="5" id="KW-0998">Cell outer membrane</keyword>
<comment type="similarity">
    <text evidence="2">Belongs to the SusD family.</text>
</comment>
<dbReference type="EMBL" id="JAZDQT010000001">
    <property type="protein sequence ID" value="MEE1944195.1"/>
    <property type="molecule type" value="Genomic_DNA"/>
</dbReference>
<dbReference type="Gene3D" id="1.25.40.390">
    <property type="match status" value="2"/>
</dbReference>
<name>A0ABU7I404_9SPHI</name>
<dbReference type="InterPro" id="IPR033985">
    <property type="entry name" value="SusD-like_N"/>
</dbReference>
<evidence type="ECO:0000256" key="3">
    <source>
        <dbReference type="ARBA" id="ARBA00022729"/>
    </source>
</evidence>
<dbReference type="Pfam" id="PF14322">
    <property type="entry name" value="SusD-like_3"/>
    <property type="match status" value="1"/>
</dbReference>
<feature type="domain" description="RagB/SusD" evidence="6">
    <location>
        <begin position="358"/>
        <end position="454"/>
    </location>
</feature>
<reference evidence="8 9" key="1">
    <citation type="submission" date="2024-01" db="EMBL/GenBank/DDBJ databases">
        <title>Pedobacter sp. nov., isolated from fresh soil.</title>
        <authorList>
            <person name="Le N.T.T."/>
        </authorList>
    </citation>
    <scope>NUCLEOTIDE SEQUENCE [LARGE SCALE GENOMIC DNA]</scope>
    <source>
        <strain evidence="8 9">KR3-3</strain>
    </source>
</reference>
<evidence type="ECO:0000256" key="1">
    <source>
        <dbReference type="ARBA" id="ARBA00004442"/>
    </source>
</evidence>
<dbReference type="Pfam" id="PF07980">
    <property type="entry name" value="SusD_RagB"/>
    <property type="match status" value="1"/>
</dbReference>
<evidence type="ECO:0000259" key="7">
    <source>
        <dbReference type="Pfam" id="PF14322"/>
    </source>
</evidence>
<protein>
    <submittedName>
        <fullName evidence="8">RagB/SusD family nutrient uptake outer membrane protein</fullName>
    </submittedName>
</protein>
<feature type="domain" description="SusD-like N-terminal" evidence="7">
    <location>
        <begin position="86"/>
        <end position="230"/>
    </location>
</feature>
<evidence type="ECO:0000256" key="5">
    <source>
        <dbReference type="ARBA" id="ARBA00023237"/>
    </source>
</evidence>
<organism evidence="8 9">
    <name type="scientific">Pedobacter albus</name>
    <dbReference type="NCBI Taxonomy" id="3113905"/>
    <lineage>
        <taxon>Bacteria</taxon>
        <taxon>Pseudomonadati</taxon>
        <taxon>Bacteroidota</taxon>
        <taxon>Sphingobacteriia</taxon>
        <taxon>Sphingobacteriales</taxon>
        <taxon>Sphingobacteriaceae</taxon>
        <taxon>Pedobacter</taxon>
    </lineage>
</organism>
<proteinExistence type="inferred from homology"/>
<dbReference type="SUPFAM" id="SSF48452">
    <property type="entry name" value="TPR-like"/>
    <property type="match status" value="1"/>
</dbReference>
<dbReference type="RefSeq" id="WP_330106570.1">
    <property type="nucleotide sequence ID" value="NZ_JAZDQT010000001.1"/>
</dbReference>
<evidence type="ECO:0000256" key="2">
    <source>
        <dbReference type="ARBA" id="ARBA00006275"/>
    </source>
</evidence>
<comment type="caution">
    <text evidence="8">The sequence shown here is derived from an EMBL/GenBank/DDBJ whole genome shotgun (WGS) entry which is preliminary data.</text>
</comment>
<evidence type="ECO:0000313" key="9">
    <source>
        <dbReference type="Proteomes" id="UP001336835"/>
    </source>
</evidence>
<keyword evidence="4" id="KW-0472">Membrane</keyword>
<evidence type="ECO:0000259" key="6">
    <source>
        <dbReference type="Pfam" id="PF07980"/>
    </source>
</evidence>
<keyword evidence="9" id="KW-1185">Reference proteome</keyword>
<comment type="subcellular location">
    <subcellularLocation>
        <location evidence="1">Cell outer membrane</location>
    </subcellularLocation>
</comment>
<dbReference type="Proteomes" id="UP001336835">
    <property type="component" value="Unassembled WGS sequence"/>
</dbReference>
<evidence type="ECO:0000313" key="8">
    <source>
        <dbReference type="EMBL" id="MEE1944195.1"/>
    </source>
</evidence>
<keyword evidence="3" id="KW-0732">Signal</keyword>
<dbReference type="PROSITE" id="PS51257">
    <property type="entry name" value="PROKAR_LIPOPROTEIN"/>
    <property type="match status" value="1"/>
</dbReference>
<evidence type="ECO:0000256" key="4">
    <source>
        <dbReference type="ARBA" id="ARBA00023136"/>
    </source>
</evidence>
<gene>
    <name evidence="8" type="ORF">VRU48_03680</name>
</gene>
<dbReference type="InterPro" id="IPR012944">
    <property type="entry name" value="SusD_RagB_dom"/>
</dbReference>
<sequence>MDTKYFKYHKIIYLLCCGMLLIACKKKFLDIDPKGYLIAQKTEDYDLILNDVSTLAEISSVSTVLMSDELATSAFYFESDTRLLDQNAFKWADDLYTVTAPRSEFFVLSQQLYLYNKVINEVLDSEGDNMAQKKMLRAEALAGRAYIYFMLVNFYGKPYQAVTAASDLGVPLLKIADATQTKFTRASVQEAYDQILADLNEAMPDLPAKVSSRVRMSKAAGEALLGKVYMFMGSFDKALPWLDRAVADLQNASVAVGLYDFNKELLAGGVWYPINSFTGPPRSDAYKDKEILYLKRATNQYYYLLSAMVVNPQTMALFGANDQRLKFLSPYPLAVAQSYPLGMRRAYGKGYSNFGIGVADIYLLRAECRSRMGDIGTAATELLEFRKNRMPAAAAVIPASATANKVALTKFILEERIREFAVDGARWFDMRRLSVDPEYAATVGKSHQVYDDNGNVVASYALKPERFTLRLPLYILAANPAMPQNP</sequence>
<dbReference type="InterPro" id="IPR011990">
    <property type="entry name" value="TPR-like_helical_dom_sf"/>
</dbReference>